<proteinExistence type="inferred from homology"/>
<accession>A0A6J6J6D4</accession>
<dbReference type="GO" id="GO:1904680">
    <property type="term" value="F:peptide transmembrane transporter activity"/>
    <property type="evidence" value="ECO:0007669"/>
    <property type="project" value="TreeGrafter"/>
</dbReference>
<evidence type="ECO:0000256" key="3">
    <source>
        <dbReference type="ARBA" id="ARBA00022729"/>
    </source>
</evidence>
<name>A0A6J6J6D4_9ZZZZ</name>
<evidence type="ECO:0000256" key="1">
    <source>
        <dbReference type="ARBA" id="ARBA00005695"/>
    </source>
</evidence>
<feature type="domain" description="Solute-binding protein family 5" evidence="4">
    <location>
        <begin position="88"/>
        <end position="425"/>
    </location>
</feature>
<evidence type="ECO:0000313" key="5">
    <source>
        <dbReference type="EMBL" id="CAB4632390.1"/>
    </source>
</evidence>
<dbReference type="GO" id="GO:0015833">
    <property type="term" value="P:peptide transport"/>
    <property type="evidence" value="ECO:0007669"/>
    <property type="project" value="TreeGrafter"/>
</dbReference>
<dbReference type="Pfam" id="PF00496">
    <property type="entry name" value="SBP_bac_5"/>
    <property type="match status" value="1"/>
</dbReference>
<dbReference type="GO" id="GO:0043190">
    <property type="term" value="C:ATP-binding cassette (ABC) transporter complex"/>
    <property type="evidence" value="ECO:0007669"/>
    <property type="project" value="InterPro"/>
</dbReference>
<gene>
    <name evidence="5" type="ORF">UFOPK2086_00419</name>
</gene>
<organism evidence="5">
    <name type="scientific">freshwater metagenome</name>
    <dbReference type="NCBI Taxonomy" id="449393"/>
    <lineage>
        <taxon>unclassified sequences</taxon>
        <taxon>metagenomes</taxon>
        <taxon>ecological metagenomes</taxon>
    </lineage>
</organism>
<dbReference type="AlphaFoldDB" id="A0A6J6J6D4"/>
<sequence length="578" mass="61982">MTQRQTTRSRVMRRVGAAIAATIAVSTVASTGGQAASTSAAKAGGEIKVGIFDTFPGFCNNNNPANSSLMATRAIFEGLVEKTRGNDFVGLLAQSWAPSADFKTWDITLRQGVTYHNGQVFNADSVVSNMNVNSGRRAAQGIGVGTNITFGANIANFAKVSDYVVRFSLHRAQNDFLGTLYASGRLFMRADAQLATGGATGTCSTTAIGTGPFKVQSWNSNELVAVKNENYWRKDPKNPSAKLPYLDKITFTNVKEGSQRAAAVRRGTLDAGMFTSFSEGTFIKDLRQRKSVVTEFKSPNEYYPSIWLNQGKAGSPLANKNARLAVTSCIDRVNFVKVRAKGESVVAKSLVGPSSVMYTTRGFSKFSPKAARDFVAAYKAETGATSLTLSIPADSSSASQANAKFLINQWAKCGITVNMVVEETAVIIAKAFNPTVPFAQQQAYDILPLLLFEGTDVAFNLPFVATNMFPAGSTNPVAGSFRNVLGGLLNLNKHLDANVDAAFFAGQAATTKAAAKAKYQEGTAYLQTNGFMTSIQHGYYTLFTTKKLGGIGTLKLPEGKTQRLITNYGIDWTGVYKK</sequence>
<dbReference type="PANTHER" id="PTHR30290">
    <property type="entry name" value="PERIPLASMIC BINDING COMPONENT OF ABC TRANSPORTER"/>
    <property type="match status" value="1"/>
</dbReference>
<dbReference type="Gene3D" id="3.10.105.10">
    <property type="entry name" value="Dipeptide-binding Protein, Domain 3"/>
    <property type="match status" value="1"/>
</dbReference>
<dbReference type="EMBL" id="CAEZVQ010000034">
    <property type="protein sequence ID" value="CAB4632390.1"/>
    <property type="molecule type" value="Genomic_DNA"/>
</dbReference>
<dbReference type="PANTHER" id="PTHR30290:SF9">
    <property type="entry name" value="OLIGOPEPTIDE-BINDING PROTEIN APPA"/>
    <property type="match status" value="1"/>
</dbReference>
<dbReference type="Gene3D" id="3.40.190.10">
    <property type="entry name" value="Periplasmic binding protein-like II"/>
    <property type="match status" value="1"/>
</dbReference>
<dbReference type="InterPro" id="IPR039424">
    <property type="entry name" value="SBP_5"/>
</dbReference>
<evidence type="ECO:0000259" key="4">
    <source>
        <dbReference type="Pfam" id="PF00496"/>
    </source>
</evidence>
<keyword evidence="2" id="KW-0813">Transport</keyword>
<dbReference type="SUPFAM" id="SSF53850">
    <property type="entry name" value="Periplasmic binding protein-like II"/>
    <property type="match status" value="1"/>
</dbReference>
<keyword evidence="3" id="KW-0732">Signal</keyword>
<protein>
    <submittedName>
        <fullName evidence="5">Unannotated protein</fullName>
    </submittedName>
</protein>
<dbReference type="CDD" id="cd00995">
    <property type="entry name" value="PBP2_NikA_DppA_OppA_like"/>
    <property type="match status" value="1"/>
</dbReference>
<evidence type="ECO:0000256" key="2">
    <source>
        <dbReference type="ARBA" id="ARBA00022448"/>
    </source>
</evidence>
<dbReference type="InterPro" id="IPR000914">
    <property type="entry name" value="SBP_5_dom"/>
</dbReference>
<reference evidence="5" key="1">
    <citation type="submission" date="2020-05" db="EMBL/GenBank/DDBJ databases">
        <authorList>
            <person name="Chiriac C."/>
            <person name="Salcher M."/>
            <person name="Ghai R."/>
            <person name="Kavagutti S V."/>
        </authorList>
    </citation>
    <scope>NUCLEOTIDE SEQUENCE</scope>
</reference>
<dbReference type="GO" id="GO:0042597">
    <property type="term" value="C:periplasmic space"/>
    <property type="evidence" value="ECO:0007669"/>
    <property type="project" value="UniProtKB-ARBA"/>
</dbReference>
<comment type="similarity">
    <text evidence="1">Belongs to the bacterial solute-binding protein 5 family.</text>
</comment>